<keyword evidence="1" id="KW-0004">4Fe-4S</keyword>
<evidence type="ECO:0000256" key="3">
    <source>
        <dbReference type="ARBA" id="ARBA00023004"/>
    </source>
</evidence>
<organism evidence="6 7">
    <name type="scientific">Candidatus Methanomassiliicoccus intestinalis</name>
    <dbReference type="NCBI Taxonomy" id="1406512"/>
    <lineage>
        <taxon>Archaea</taxon>
        <taxon>Methanobacteriati</taxon>
        <taxon>Thermoplasmatota</taxon>
        <taxon>Thermoplasmata</taxon>
        <taxon>Methanomassiliicoccales</taxon>
        <taxon>Methanomassiliicoccaceae</taxon>
        <taxon>Methanomassiliicoccus</taxon>
    </lineage>
</organism>
<dbReference type="PROSITE" id="PS51379">
    <property type="entry name" value="4FE4S_FER_2"/>
    <property type="match status" value="2"/>
</dbReference>
<feature type="domain" description="4Fe-4S ferredoxin-type" evidence="5">
    <location>
        <begin position="312"/>
        <end position="341"/>
    </location>
</feature>
<dbReference type="PROSITE" id="PS00198">
    <property type="entry name" value="4FE4S_FER_1"/>
    <property type="match status" value="1"/>
</dbReference>
<evidence type="ECO:0000259" key="5">
    <source>
        <dbReference type="PROSITE" id="PS51379"/>
    </source>
</evidence>
<accession>A0A8J8TF61</accession>
<dbReference type="EMBL" id="LVVT01000002">
    <property type="protein sequence ID" value="TQS84282.1"/>
    <property type="molecule type" value="Genomic_DNA"/>
</dbReference>
<dbReference type="PANTHER" id="PTHR43687">
    <property type="entry name" value="ADENYLYLSULFATE REDUCTASE, BETA SUBUNIT"/>
    <property type="match status" value="1"/>
</dbReference>
<evidence type="ECO:0000256" key="1">
    <source>
        <dbReference type="ARBA" id="ARBA00022485"/>
    </source>
</evidence>
<dbReference type="Gene3D" id="3.30.70.20">
    <property type="match status" value="1"/>
</dbReference>
<dbReference type="GO" id="GO:0051539">
    <property type="term" value="F:4 iron, 4 sulfur cluster binding"/>
    <property type="evidence" value="ECO:0007669"/>
    <property type="project" value="UniProtKB-KW"/>
</dbReference>
<evidence type="ECO:0000256" key="4">
    <source>
        <dbReference type="ARBA" id="ARBA00023014"/>
    </source>
</evidence>
<dbReference type="SUPFAM" id="SSF54862">
    <property type="entry name" value="4Fe-4S ferredoxins"/>
    <property type="match status" value="1"/>
</dbReference>
<dbReference type="RefSeq" id="WP_400195251.1">
    <property type="nucleotide sequence ID" value="NZ_CAYAYE010000008.1"/>
</dbReference>
<feature type="domain" description="4Fe-4S ferredoxin-type" evidence="5">
    <location>
        <begin position="282"/>
        <end position="311"/>
    </location>
</feature>
<dbReference type="PANTHER" id="PTHR43687:SF1">
    <property type="entry name" value="FERREDOXIN III"/>
    <property type="match status" value="1"/>
</dbReference>
<keyword evidence="4" id="KW-0411">Iron-sulfur</keyword>
<protein>
    <recommendedName>
        <fullName evidence="5">4Fe-4S ferredoxin-type domain-containing protein</fullName>
    </recommendedName>
</protein>
<dbReference type="Proteomes" id="UP000752814">
    <property type="component" value="Unassembled WGS sequence"/>
</dbReference>
<evidence type="ECO:0000313" key="6">
    <source>
        <dbReference type="EMBL" id="TQS84282.1"/>
    </source>
</evidence>
<name>A0A8J8TF61_9ARCH</name>
<dbReference type="InterPro" id="IPR050572">
    <property type="entry name" value="Fe-S_Ferredoxin"/>
</dbReference>
<keyword evidence="3" id="KW-0408">Iron</keyword>
<dbReference type="AlphaFoldDB" id="A0A8J8TF61"/>
<sequence>MILIAGGGKSSEIAAEEIIHQGEAPLRLVLPEETFSPLEGVETVKGRLLSFTGMQGDFLAEIETGSGVKKFNVGAAVIAVDETPKAADSNCITLSSVLENNSIRCSGTVVIMLDAKKPSRSSHIVAVEKAIEIKDNNPDCRIYIITPEVRTFGLDELEYCKAQKKGIIFIRAENIERSSGKMRVTDSPSGKVLDILPDLVITDEEQEVRNAAFWAKAFSINLYEDGHFRLGNVSRGPVTSMRNGIFLCGTASRALLPREMDTSARAAATRAVTAARNPLAVDSAEVDEEKCASCITCVRVCLFHAPSINERGKSEICRDLCQACGLCVNLCPASAISLKGAGRVEIISAVDDVLRCLHE</sequence>
<dbReference type="InterPro" id="IPR017896">
    <property type="entry name" value="4Fe4S_Fe-S-bd"/>
</dbReference>
<dbReference type="GO" id="GO:0016491">
    <property type="term" value="F:oxidoreductase activity"/>
    <property type="evidence" value="ECO:0007669"/>
    <property type="project" value="UniProtKB-ARBA"/>
</dbReference>
<evidence type="ECO:0000256" key="2">
    <source>
        <dbReference type="ARBA" id="ARBA00022723"/>
    </source>
</evidence>
<evidence type="ECO:0000313" key="7">
    <source>
        <dbReference type="Proteomes" id="UP000752814"/>
    </source>
</evidence>
<proteinExistence type="predicted"/>
<dbReference type="GO" id="GO:0046872">
    <property type="term" value="F:metal ion binding"/>
    <property type="evidence" value="ECO:0007669"/>
    <property type="project" value="UniProtKB-KW"/>
</dbReference>
<keyword evidence="2" id="KW-0479">Metal-binding</keyword>
<gene>
    <name evidence="6" type="ORF">A3207_05425</name>
</gene>
<dbReference type="InterPro" id="IPR017900">
    <property type="entry name" value="4Fe4S_Fe_S_CS"/>
</dbReference>
<reference evidence="6" key="1">
    <citation type="submission" date="2016-03" db="EMBL/GenBank/DDBJ databases">
        <authorList>
            <person name="Borrel G."/>
            <person name="Mccann A."/>
            <person name="O'Toole P.W."/>
        </authorList>
    </citation>
    <scope>NUCLEOTIDE SEQUENCE</scope>
    <source>
        <strain evidence="6">183</strain>
    </source>
</reference>
<comment type="caution">
    <text evidence="6">The sequence shown here is derived from an EMBL/GenBank/DDBJ whole genome shotgun (WGS) entry which is preliminary data.</text>
</comment>
<dbReference type="Pfam" id="PF00037">
    <property type="entry name" value="Fer4"/>
    <property type="match status" value="1"/>
</dbReference>